<evidence type="ECO:0000313" key="2">
    <source>
        <dbReference type="Proteomes" id="UP000325081"/>
    </source>
</evidence>
<evidence type="ECO:0000313" key="1">
    <source>
        <dbReference type="EMBL" id="GER41789.1"/>
    </source>
</evidence>
<reference evidence="2" key="1">
    <citation type="journal article" date="2019" name="Curr. Biol.">
        <title>Genome Sequence of Striga asiatica Provides Insight into the Evolution of Plant Parasitism.</title>
        <authorList>
            <person name="Yoshida S."/>
            <person name="Kim S."/>
            <person name="Wafula E.K."/>
            <person name="Tanskanen J."/>
            <person name="Kim Y.M."/>
            <person name="Honaas L."/>
            <person name="Yang Z."/>
            <person name="Spallek T."/>
            <person name="Conn C.E."/>
            <person name="Ichihashi Y."/>
            <person name="Cheong K."/>
            <person name="Cui S."/>
            <person name="Der J.P."/>
            <person name="Gundlach H."/>
            <person name="Jiao Y."/>
            <person name="Hori C."/>
            <person name="Ishida J.K."/>
            <person name="Kasahara H."/>
            <person name="Kiba T."/>
            <person name="Kim M.S."/>
            <person name="Koo N."/>
            <person name="Laohavisit A."/>
            <person name="Lee Y.H."/>
            <person name="Lumba S."/>
            <person name="McCourt P."/>
            <person name="Mortimer J.C."/>
            <person name="Mutuku J.M."/>
            <person name="Nomura T."/>
            <person name="Sasaki-Sekimoto Y."/>
            <person name="Seto Y."/>
            <person name="Wang Y."/>
            <person name="Wakatake T."/>
            <person name="Sakakibara H."/>
            <person name="Demura T."/>
            <person name="Yamaguchi S."/>
            <person name="Yoneyama K."/>
            <person name="Manabe R.I."/>
            <person name="Nelson D.C."/>
            <person name="Schulman A.H."/>
            <person name="Timko M.P."/>
            <person name="dePamphilis C.W."/>
            <person name="Choi D."/>
            <person name="Shirasu K."/>
        </authorList>
    </citation>
    <scope>NUCLEOTIDE SEQUENCE [LARGE SCALE GENOMIC DNA]</scope>
    <source>
        <strain evidence="2">cv. UVA1</strain>
    </source>
</reference>
<dbReference type="AlphaFoldDB" id="A0A5A7Q950"/>
<accession>A0A5A7Q950</accession>
<dbReference type="Proteomes" id="UP000325081">
    <property type="component" value="Unassembled WGS sequence"/>
</dbReference>
<sequence>MAMENTKVETSVTIIFQIQGEQYQDGRKKTCLLITRNTIPHLKEEMKEISFLLVIEPLSRWSVCHSNQKVEPLKPKNGRWTKDQYLGYGGTKLAIDSGAQTPNGD</sequence>
<protein>
    <submittedName>
        <fullName evidence="1">Coproporphyrinogen-III oxidase</fullName>
    </submittedName>
</protein>
<name>A0A5A7Q950_STRAF</name>
<comment type="caution">
    <text evidence="1">The sequence shown here is derived from an EMBL/GenBank/DDBJ whole genome shotgun (WGS) entry which is preliminary data.</text>
</comment>
<dbReference type="EMBL" id="BKCP01006183">
    <property type="protein sequence ID" value="GER41789.1"/>
    <property type="molecule type" value="Genomic_DNA"/>
</dbReference>
<proteinExistence type="predicted"/>
<organism evidence="1 2">
    <name type="scientific">Striga asiatica</name>
    <name type="common">Asiatic witchweed</name>
    <name type="synonym">Buchnera asiatica</name>
    <dbReference type="NCBI Taxonomy" id="4170"/>
    <lineage>
        <taxon>Eukaryota</taxon>
        <taxon>Viridiplantae</taxon>
        <taxon>Streptophyta</taxon>
        <taxon>Embryophyta</taxon>
        <taxon>Tracheophyta</taxon>
        <taxon>Spermatophyta</taxon>
        <taxon>Magnoliopsida</taxon>
        <taxon>eudicotyledons</taxon>
        <taxon>Gunneridae</taxon>
        <taxon>Pentapetalae</taxon>
        <taxon>asterids</taxon>
        <taxon>lamiids</taxon>
        <taxon>Lamiales</taxon>
        <taxon>Orobanchaceae</taxon>
        <taxon>Buchnereae</taxon>
        <taxon>Striga</taxon>
    </lineage>
</organism>
<keyword evidence="2" id="KW-1185">Reference proteome</keyword>
<gene>
    <name evidence="1" type="ORF">STAS_18530</name>
</gene>